<dbReference type="Gene3D" id="2.70.40.10">
    <property type="match status" value="1"/>
</dbReference>
<comment type="caution">
    <text evidence="5">Lacks conserved residue(s) required for the propagation of feature annotation.</text>
</comment>
<comment type="cofactor">
    <cofactor evidence="5">
        <name>Mg(2+)</name>
        <dbReference type="ChEBI" id="CHEBI:18420"/>
    </cofactor>
</comment>
<evidence type="ECO:0000256" key="2">
    <source>
        <dbReference type="ARBA" id="ARBA00022801"/>
    </source>
</evidence>
<dbReference type="InterPro" id="IPR033704">
    <property type="entry name" value="dUTPase_trimeric"/>
</dbReference>
<dbReference type="HAMAP" id="MF_00116">
    <property type="entry name" value="dUTPase_bact"/>
    <property type="match status" value="1"/>
</dbReference>
<dbReference type="SUPFAM" id="SSF51283">
    <property type="entry name" value="dUTPase-like"/>
    <property type="match status" value="1"/>
</dbReference>
<feature type="binding site" evidence="5">
    <location>
        <position position="77"/>
    </location>
    <ligand>
        <name>substrate</name>
    </ligand>
</feature>
<comment type="similarity">
    <text evidence="1 5">Belongs to the dUTPase family.</text>
</comment>
<evidence type="ECO:0000256" key="1">
    <source>
        <dbReference type="ARBA" id="ARBA00006581"/>
    </source>
</evidence>
<protein>
    <recommendedName>
        <fullName evidence="5">Deoxyuridine 5'-triphosphate nucleotidohydrolase</fullName>
        <shortName evidence="5">dUTPase</shortName>
        <ecNumber evidence="5">3.6.1.23</ecNumber>
    </recommendedName>
    <alternativeName>
        <fullName evidence="5">dUTP pyrophosphatase</fullName>
    </alternativeName>
</protein>
<keyword evidence="5" id="KW-0460">Magnesium</keyword>
<sequence>MAIEIRIKKIDSNAIIPVYKTEMSSGMDIFSNEVYKLRAGEIFPISTGIAVEIPVGFEIQIRPRSGLALNHGIGILNSPGTIDADYRGEIKVILFNFSKEPYKINIGDRVAQLILAKVNKIRWVMTNELSDTDRGKGGFGHTGY</sequence>
<evidence type="ECO:0000313" key="7">
    <source>
        <dbReference type="EMBL" id="RKX68958.1"/>
    </source>
</evidence>
<comment type="caution">
    <text evidence="7">The sequence shown here is derived from an EMBL/GenBank/DDBJ whole genome shotgun (WGS) entry which is preliminary data.</text>
</comment>
<feature type="domain" description="dUTPase-like" evidence="6">
    <location>
        <begin position="13"/>
        <end position="143"/>
    </location>
</feature>
<evidence type="ECO:0000256" key="5">
    <source>
        <dbReference type="HAMAP-Rule" id="MF_00116"/>
    </source>
</evidence>
<dbReference type="GO" id="GO:0004170">
    <property type="term" value="F:dUTP diphosphatase activity"/>
    <property type="evidence" value="ECO:0007669"/>
    <property type="project" value="UniProtKB-UniRule"/>
</dbReference>
<name>A0A660SDS7_UNCT6</name>
<dbReference type="InterPro" id="IPR029054">
    <property type="entry name" value="dUTPase-like"/>
</dbReference>
<dbReference type="AlphaFoldDB" id="A0A660SDS7"/>
<dbReference type="PANTHER" id="PTHR11241">
    <property type="entry name" value="DEOXYURIDINE 5'-TRIPHOSPHATE NUCLEOTIDOHYDROLASE"/>
    <property type="match status" value="1"/>
</dbReference>
<dbReference type="NCBIfam" id="TIGR00576">
    <property type="entry name" value="dut"/>
    <property type="match status" value="1"/>
</dbReference>
<keyword evidence="2 5" id="KW-0378">Hydrolase</keyword>
<comment type="catalytic activity">
    <reaction evidence="4 5">
        <text>dUTP + H2O = dUMP + diphosphate + H(+)</text>
        <dbReference type="Rhea" id="RHEA:10248"/>
        <dbReference type="ChEBI" id="CHEBI:15377"/>
        <dbReference type="ChEBI" id="CHEBI:15378"/>
        <dbReference type="ChEBI" id="CHEBI:33019"/>
        <dbReference type="ChEBI" id="CHEBI:61555"/>
        <dbReference type="ChEBI" id="CHEBI:246422"/>
        <dbReference type="EC" id="3.6.1.23"/>
    </reaction>
</comment>
<dbReference type="CDD" id="cd07557">
    <property type="entry name" value="trimeric_dUTPase"/>
    <property type="match status" value="1"/>
</dbReference>
<dbReference type="GO" id="GO:0046081">
    <property type="term" value="P:dUTP catabolic process"/>
    <property type="evidence" value="ECO:0007669"/>
    <property type="project" value="InterPro"/>
</dbReference>
<keyword evidence="5" id="KW-0479">Metal-binding</keyword>
<feature type="binding site" evidence="5">
    <location>
        <begin position="64"/>
        <end position="66"/>
    </location>
    <ligand>
        <name>substrate</name>
    </ligand>
</feature>
<evidence type="ECO:0000256" key="3">
    <source>
        <dbReference type="ARBA" id="ARBA00023080"/>
    </source>
</evidence>
<dbReference type="UniPathway" id="UPA00610">
    <property type="reaction ID" value="UER00666"/>
</dbReference>
<dbReference type="GO" id="GO:0006226">
    <property type="term" value="P:dUMP biosynthetic process"/>
    <property type="evidence" value="ECO:0007669"/>
    <property type="project" value="UniProtKB-UniRule"/>
</dbReference>
<dbReference type="GO" id="GO:0000287">
    <property type="term" value="F:magnesium ion binding"/>
    <property type="evidence" value="ECO:0007669"/>
    <property type="project" value="UniProtKB-UniRule"/>
</dbReference>
<dbReference type="Pfam" id="PF00692">
    <property type="entry name" value="dUTPase"/>
    <property type="match status" value="1"/>
</dbReference>
<gene>
    <name evidence="5" type="primary">dut</name>
    <name evidence="7" type="ORF">DRP43_04935</name>
</gene>
<dbReference type="EMBL" id="QNBD01000227">
    <property type="protein sequence ID" value="RKX68958.1"/>
    <property type="molecule type" value="Genomic_DNA"/>
</dbReference>
<dbReference type="NCBIfam" id="NF001862">
    <property type="entry name" value="PRK00601.1"/>
    <property type="match status" value="1"/>
</dbReference>
<dbReference type="EC" id="3.6.1.23" evidence="5"/>
<dbReference type="Proteomes" id="UP000271125">
    <property type="component" value="Unassembled WGS sequence"/>
</dbReference>
<evidence type="ECO:0000313" key="8">
    <source>
        <dbReference type="Proteomes" id="UP000271125"/>
    </source>
</evidence>
<evidence type="ECO:0000259" key="6">
    <source>
        <dbReference type="Pfam" id="PF00692"/>
    </source>
</evidence>
<proteinExistence type="inferred from homology"/>
<dbReference type="PANTHER" id="PTHR11241:SF0">
    <property type="entry name" value="DEOXYURIDINE 5'-TRIPHOSPHATE NUCLEOTIDOHYDROLASE"/>
    <property type="match status" value="1"/>
</dbReference>
<organism evidence="7 8">
    <name type="scientific">candidate division TA06 bacterium</name>
    <dbReference type="NCBI Taxonomy" id="2250710"/>
    <lineage>
        <taxon>Bacteria</taxon>
        <taxon>Bacteria division TA06</taxon>
    </lineage>
</organism>
<keyword evidence="3 5" id="KW-0546">Nucleotide metabolism</keyword>
<comment type="pathway">
    <text evidence="5">Pyrimidine metabolism; dUMP biosynthesis; dUMP from dCTP (dUTP route): step 2/2.</text>
</comment>
<reference evidence="7 8" key="1">
    <citation type="submission" date="2018-06" db="EMBL/GenBank/DDBJ databases">
        <title>Extensive metabolic versatility and redundancy in microbially diverse, dynamic hydrothermal sediments.</title>
        <authorList>
            <person name="Dombrowski N."/>
            <person name="Teske A."/>
            <person name="Baker B.J."/>
        </authorList>
    </citation>
    <scope>NUCLEOTIDE SEQUENCE [LARGE SCALE GENOMIC DNA]</scope>
    <source>
        <strain evidence="7">B10_G13</strain>
    </source>
</reference>
<evidence type="ECO:0000256" key="4">
    <source>
        <dbReference type="ARBA" id="ARBA00047686"/>
    </source>
</evidence>
<comment type="function">
    <text evidence="5">This enzyme is involved in nucleotide metabolism: it produces dUMP, the immediate precursor of thymidine nucleotides and it decreases the intracellular concentration of dUTP so that uracil cannot be incorporated into DNA.</text>
</comment>
<feature type="binding site" evidence="5">
    <location>
        <begin position="81"/>
        <end position="83"/>
    </location>
    <ligand>
        <name>substrate</name>
    </ligand>
</feature>
<dbReference type="InterPro" id="IPR008181">
    <property type="entry name" value="dUTPase"/>
</dbReference>
<accession>A0A660SDS7</accession>
<dbReference type="InterPro" id="IPR036157">
    <property type="entry name" value="dUTPase-like_sf"/>
</dbReference>